<keyword evidence="5 6" id="KW-0408">Iron</keyword>
<evidence type="ECO:0000256" key="2">
    <source>
        <dbReference type="ARBA" id="ARBA00022723"/>
    </source>
</evidence>
<protein>
    <recommendedName>
        <fullName evidence="10">Cytochrome P450</fullName>
    </recommendedName>
</protein>
<dbReference type="InterPro" id="IPR017972">
    <property type="entry name" value="Cyt_P450_CS"/>
</dbReference>
<dbReference type="GO" id="GO:0006952">
    <property type="term" value="P:defense response"/>
    <property type="evidence" value="ECO:0007669"/>
    <property type="project" value="UniProtKB-KW"/>
</dbReference>
<dbReference type="Proteomes" id="UP000604825">
    <property type="component" value="Unassembled WGS sequence"/>
</dbReference>
<keyword evidence="3" id="KW-0611">Plant defense</keyword>
<dbReference type="FunFam" id="1.10.630.10:FF:000007">
    <property type="entry name" value="Cytochrome P450 76C4"/>
    <property type="match status" value="1"/>
</dbReference>
<dbReference type="InterPro" id="IPR036396">
    <property type="entry name" value="Cyt_P450_sf"/>
</dbReference>
<evidence type="ECO:0000256" key="6">
    <source>
        <dbReference type="PIRSR" id="PIRSR602401-1"/>
    </source>
</evidence>
<reference evidence="8" key="1">
    <citation type="submission" date="2020-10" db="EMBL/GenBank/DDBJ databases">
        <authorList>
            <person name="Han B."/>
            <person name="Lu T."/>
            <person name="Zhao Q."/>
            <person name="Huang X."/>
            <person name="Zhao Y."/>
        </authorList>
    </citation>
    <scope>NUCLEOTIDE SEQUENCE</scope>
</reference>
<keyword evidence="4 7" id="KW-0560">Oxidoreductase</keyword>
<dbReference type="OrthoDB" id="6764281at2759"/>
<comment type="cofactor">
    <cofactor evidence="6">
        <name>heme</name>
        <dbReference type="ChEBI" id="CHEBI:30413"/>
    </cofactor>
</comment>
<evidence type="ECO:0000256" key="4">
    <source>
        <dbReference type="ARBA" id="ARBA00023002"/>
    </source>
</evidence>
<dbReference type="GO" id="GO:0005506">
    <property type="term" value="F:iron ion binding"/>
    <property type="evidence" value="ECO:0007669"/>
    <property type="project" value="InterPro"/>
</dbReference>
<dbReference type="GO" id="GO:0020037">
    <property type="term" value="F:heme binding"/>
    <property type="evidence" value="ECO:0007669"/>
    <property type="project" value="InterPro"/>
</dbReference>
<evidence type="ECO:0000313" key="9">
    <source>
        <dbReference type="Proteomes" id="UP000604825"/>
    </source>
</evidence>
<keyword evidence="9" id="KW-1185">Reference proteome</keyword>
<dbReference type="PRINTS" id="PR00385">
    <property type="entry name" value="P450"/>
</dbReference>
<feature type="binding site" description="axial binding residue" evidence="6">
    <location>
        <position position="443"/>
    </location>
    <ligand>
        <name>heme</name>
        <dbReference type="ChEBI" id="CHEBI:30413"/>
    </ligand>
    <ligandPart>
        <name>Fe</name>
        <dbReference type="ChEBI" id="CHEBI:18248"/>
    </ligandPart>
</feature>
<dbReference type="AlphaFoldDB" id="A0A811PB78"/>
<dbReference type="PANTHER" id="PTHR47950">
    <property type="entry name" value="CYTOCHROME P450, FAMILY 76, SUBFAMILY C, POLYPEPTIDE 5-RELATED"/>
    <property type="match status" value="1"/>
</dbReference>
<keyword evidence="2 6" id="KW-0479">Metal-binding</keyword>
<organism evidence="8 9">
    <name type="scientific">Miscanthus lutarioriparius</name>
    <dbReference type="NCBI Taxonomy" id="422564"/>
    <lineage>
        <taxon>Eukaryota</taxon>
        <taxon>Viridiplantae</taxon>
        <taxon>Streptophyta</taxon>
        <taxon>Embryophyta</taxon>
        <taxon>Tracheophyta</taxon>
        <taxon>Spermatophyta</taxon>
        <taxon>Magnoliopsida</taxon>
        <taxon>Liliopsida</taxon>
        <taxon>Poales</taxon>
        <taxon>Poaceae</taxon>
        <taxon>PACMAD clade</taxon>
        <taxon>Panicoideae</taxon>
        <taxon>Andropogonodae</taxon>
        <taxon>Andropogoneae</taxon>
        <taxon>Saccharinae</taxon>
        <taxon>Miscanthus</taxon>
    </lineage>
</organism>
<evidence type="ECO:0008006" key="10">
    <source>
        <dbReference type="Google" id="ProtNLM"/>
    </source>
</evidence>
<gene>
    <name evidence="8" type="ORF">NCGR_LOCUS29032</name>
</gene>
<dbReference type="GO" id="GO:0016709">
    <property type="term" value="F:oxidoreductase activity, acting on paired donors, with incorporation or reduction of molecular oxygen, NAD(P)H as one donor, and incorporation of one atom of oxygen"/>
    <property type="evidence" value="ECO:0007669"/>
    <property type="project" value="UniProtKB-ARBA"/>
</dbReference>
<evidence type="ECO:0000313" key="8">
    <source>
        <dbReference type="EMBL" id="CAD6244307.1"/>
    </source>
</evidence>
<proteinExistence type="inferred from homology"/>
<keyword evidence="6 7" id="KW-0349">Heme</keyword>
<dbReference type="PANTHER" id="PTHR47950:SF7">
    <property type="entry name" value="OS12G0196700 PROTEIN"/>
    <property type="match status" value="1"/>
</dbReference>
<sequence length="504" mass="55796">MASQLVVAVGLALCLIIISMYAFQLIADARRRLPPGPFPLPVVGNLLAVGRGNPQRSLARLAERYGPLMSLRLGVVPAVVVSSADAAREILQKHNAELADRPVLDAWHAHGHRANSVISLPPHARWRALRKLCATELFAPIRLKALQPLRQHKVEELVCYVSERAALGEPVAVREPLFTASMNIVSRTMFSVDFDSAGLGDIVKEATVLAATPNVSDFYPAIAAADLQGVRRRMEPLVADFYQLLDEVFAQRLLEREAGEPPKNDMLDAVLDKEHEWQQKEESIINRSTIKGLFTDMLVAGSDTSSTTVEWAMASLLENPEVMEKVKRELTRVVGTRAQVQESDIAQLPYLQAVVKEVLRLYPVGPLTYYRAEATVGVQGYTIPQGATIILNIWAVHRNADVWPDPHKFVPERFMGDDGNNITADFSGKDCKLIPFGGGRRICLGMPLAYRTVHLILASLLHHFDWTLPEEARQNGIDMTEKFGIVMSMATPLKAIAKKRMLDA</sequence>
<name>A0A811PB78_9POAL</name>
<evidence type="ECO:0000256" key="1">
    <source>
        <dbReference type="ARBA" id="ARBA00010617"/>
    </source>
</evidence>
<dbReference type="PRINTS" id="PR00463">
    <property type="entry name" value="EP450I"/>
</dbReference>
<comment type="similarity">
    <text evidence="1 7">Belongs to the cytochrome P450 family.</text>
</comment>
<dbReference type="InterPro" id="IPR001128">
    <property type="entry name" value="Cyt_P450"/>
</dbReference>
<comment type="caution">
    <text evidence="8">The sequence shown here is derived from an EMBL/GenBank/DDBJ whole genome shotgun (WGS) entry which is preliminary data.</text>
</comment>
<dbReference type="EMBL" id="CAJGYO010000007">
    <property type="protein sequence ID" value="CAD6244307.1"/>
    <property type="molecule type" value="Genomic_DNA"/>
</dbReference>
<evidence type="ECO:0000256" key="5">
    <source>
        <dbReference type="ARBA" id="ARBA00023004"/>
    </source>
</evidence>
<evidence type="ECO:0000256" key="7">
    <source>
        <dbReference type="RuleBase" id="RU000461"/>
    </source>
</evidence>
<dbReference type="GO" id="GO:0051502">
    <property type="term" value="P:diterpene phytoalexin biosynthetic process"/>
    <property type="evidence" value="ECO:0007669"/>
    <property type="project" value="UniProtKB-ARBA"/>
</dbReference>
<dbReference type="InterPro" id="IPR002401">
    <property type="entry name" value="Cyt_P450_E_grp-I"/>
</dbReference>
<dbReference type="Gene3D" id="1.10.630.10">
    <property type="entry name" value="Cytochrome P450"/>
    <property type="match status" value="1"/>
</dbReference>
<dbReference type="Pfam" id="PF00067">
    <property type="entry name" value="p450"/>
    <property type="match status" value="1"/>
</dbReference>
<accession>A0A811PB78</accession>
<dbReference type="CDD" id="cd11073">
    <property type="entry name" value="CYP76-like"/>
    <property type="match status" value="1"/>
</dbReference>
<dbReference type="PROSITE" id="PS00086">
    <property type="entry name" value="CYTOCHROME_P450"/>
    <property type="match status" value="1"/>
</dbReference>
<dbReference type="SUPFAM" id="SSF48264">
    <property type="entry name" value="Cytochrome P450"/>
    <property type="match status" value="1"/>
</dbReference>
<keyword evidence="7" id="KW-0503">Monooxygenase</keyword>
<evidence type="ECO:0000256" key="3">
    <source>
        <dbReference type="ARBA" id="ARBA00022821"/>
    </source>
</evidence>